<protein>
    <submittedName>
        <fullName evidence="2">CotH kinase family protein</fullName>
    </submittedName>
</protein>
<dbReference type="Pfam" id="PF13287">
    <property type="entry name" value="Fn3_assoc"/>
    <property type="match status" value="1"/>
</dbReference>
<keyword evidence="2" id="KW-0808">Transferase</keyword>
<dbReference type="SUPFAM" id="SSF74853">
    <property type="entry name" value="Lamin A/C globular tail domain"/>
    <property type="match status" value="1"/>
</dbReference>
<evidence type="ECO:0000313" key="2">
    <source>
        <dbReference type="EMBL" id="MBP3191579.1"/>
    </source>
</evidence>
<dbReference type="Gene3D" id="2.60.40.1260">
    <property type="entry name" value="Lamin Tail domain"/>
    <property type="match status" value="1"/>
</dbReference>
<dbReference type="Proteomes" id="UP000673975">
    <property type="component" value="Unassembled WGS sequence"/>
</dbReference>
<dbReference type="Pfam" id="PF00932">
    <property type="entry name" value="LTD"/>
    <property type="match status" value="1"/>
</dbReference>
<dbReference type="RefSeq" id="WP_210510213.1">
    <property type="nucleotide sequence ID" value="NZ_JAFIDN010000002.1"/>
</dbReference>
<feature type="domain" description="LTD" evidence="1">
    <location>
        <begin position="38"/>
        <end position="155"/>
    </location>
</feature>
<sequence>MGKYCYCRTTCFFFCAFFIIIITGYSSTKSAENRISGNTTSGAALVINEFLASNNENIADEDGDNEDWIEILNTGNEPVDLNWFGLTDREGDFFRWVFPDTTIMPGEFMIVWASGKDRSTPGKPLHTSFRIASAGEPLRLSDFNGNLIDTVPPVFLPTDFSYGRKPDGSDQWVYFTEPTPGESNTSEGVSLLLEPPSFSHEGGFYSEPFDLKLEAPDGYEGVRIFYTTDGSKPGPDNGTEYHEPVRIDDRTQEPNDISMIPTNRYSPDHQYNENWEEPSGQVFKGTVVRAVSWAPDSKSIETATHTFFVGDQLEERYQLPVFSLATDRDNFFSPDSGIYVNDNFWNRGADWERPVHVSFFETGGRPVLSQDAGVRIHGGTSRGRPLKSLRLYARRSYGETWFEYPFIPDAPVEKYKRFLLRNSGNDWRRTLFRDALMQKLVEHTTVETQYYRPSIVFINGEYWGIHNIRMRYDHRYFETMYDMNRDDLVLLEGDAGIKEGNESDRNAYLQLRDRLEQEDVNNPVIWRNFVEQIDFDNLRDYNIANIYFRNTDWPGNNIDFWRKRTNGAVDGAPEGHDGRWRWLLYDTDFGFNLDYDYVQGYQVEAEHNTLAFAIDGSGNSWPNPQWSVAMLRGALRNTAFRHDFIHRFADLLNTAFDADHVVGEIDKMKAVLDPHIDEHIRRWRGPETRAFWEEEVESMRRFARNRPDTQRRHIASYFNLPGEMNVTLDVNDPDGGYITVHTIDIDKDVPGIPDDPWPWTGIYFRDVPLTITARPNEGYRFAGWDGADSGSEEITIRTFESEMSLKARFEATDVSGSYTGEDEDKPSEFRIEPARPNPFNSKSTIRIALSHDTHIRCTVYSLDGRVAGRMHDGLLRAGYHDLRIDASNWASGIYIAVIEGGGLRETIPVTLIR</sequence>
<dbReference type="Pfam" id="PF18998">
    <property type="entry name" value="Flg_new_2"/>
    <property type="match status" value="1"/>
</dbReference>
<organism evidence="2 3">
    <name type="scientific">Natronogracilivirga saccharolytica</name>
    <dbReference type="NCBI Taxonomy" id="2812953"/>
    <lineage>
        <taxon>Bacteria</taxon>
        <taxon>Pseudomonadati</taxon>
        <taxon>Balneolota</taxon>
        <taxon>Balneolia</taxon>
        <taxon>Balneolales</taxon>
        <taxon>Cyclonatronaceae</taxon>
        <taxon>Natronogracilivirga</taxon>
    </lineage>
</organism>
<comment type="caution">
    <text evidence="2">The sequence shown here is derived from an EMBL/GenBank/DDBJ whole genome shotgun (WGS) entry which is preliminary data.</text>
</comment>
<dbReference type="PROSITE" id="PS51841">
    <property type="entry name" value="LTD"/>
    <property type="match status" value="1"/>
</dbReference>
<evidence type="ECO:0000259" key="1">
    <source>
        <dbReference type="PROSITE" id="PS51841"/>
    </source>
</evidence>
<dbReference type="Pfam" id="PF08757">
    <property type="entry name" value="CotH"/>
    <property type="match status" value="1"/>
</dbReference>
<dbReference type="InterPro" id="IPR036415">
    <property type="entry name" value="Lamin_tail_dom_sf"/>
</dbReference>
<dbReference type="EMBL" id="JAFIDN010000002">
    <property type="protein sequence ID" value="MBP3191579.1"/>
    <property type="molecule type" value="Genomic_DNA"/>
</dbReference>
<evidence type="ECO:0000313" key="3">
    <source>
        <dbReference type="Proteomes" id="UP000673975"/>
    </source>
</evidence>
<dbReference type="InterPro" id="IPR014867">
    <property type="entry name" value="Spore_coat_CotH_CotH2/3/7"/>
</dbReference>
<keyword evidence="2" id="KW-0418">Kinase</keyword>
<keyword evidence="3" id="KW-1185">Reference proteome</keyword>
<reference evidence="2" key="1">
    <citation type="submission" date="2021-02" db="EMBL/GenBank/DDBJ databases">
        <title>Natronogracilivirga saccharolytica gen. nov. sp. nov. a new anaerobic, haloalkiliphilic carbohydrate-fermenting bacterium from soda lake and proposing of Cyclonatronumiaceae fam. nov. in the phylum Balneolaeota.</title>
        <authorList>
            <person name="Zhilina T.N."/>
            <person name="Sorokin D.Y."/>
            <person name="Zavarzina D.G."/>
            <person name="Toshchakov S.V."/>
            <person name="Kublanov I.V."/>
        </authorList>
    </citation>
    <scope>NUCLEOTIDE SEQUENCE</scope>
    <source>
        <strain evidence="2">Z-1702</strain>
    </source>
</reference>
<accession>A0A8J7RPN5</accession>
<dbReference type="GO" id="GO:0016301">
    <property type="term" value="F:kinase activity"/>
    <property type="evidence" value="ECO:0007669"/>
    <property type="project" value="UniProtKB-KW"/>
</dbReference>
<dbReference type="InterPro" id="IPR001322">
    <property type="entry name" value="Lamin_tail_dom"/>
</dbReference>
<proteinExistence type="predicted"/>
<name>A0A8J7RPN5_9BACT</name>
<dbReference type="InterPro" id="IPR044060">
    <property type="entry name" value="Bacterial_rp_domain"/>
</dbReference>
<gene>
    <name evidence="2" type="ORF">NATSA_02770</name>
</gene>
<dbReference type="AlphaFoldDB" id="A0A8J7RPN5"/>
<dbReference type="InterPro" id="IPR026876">
    <property type="entry name" value="Fn3_assoc_repeat"/>
</dbReference>